<dbReference type="InterPro" id="IPR006594">
    <property type="entry name" value="LisH"/>
</dbReference>
<keyword evidence="3" id="KW-1185">Reference proteome</keyword>
<dbReference type="Gene3D" id="3.30.70.330">
    <property type="match status" value="1"/>
</dbReference>
<dbReference type="InterPro" id="IPR012677">
    <property type="entry name" value="Nucleotide-bd_a/b_plait_sf"/>
</dbReference>
<dbReference type="EMBL" id="CAKOAT010107376">
    <property type="protein sequence ID" value="CAH8327170.1"/>
    <property type="molecule type" value="Genomic_DNA"/>
</dbReference>
<comment type="caution">
    <text evidence="2">The sequence shown here is derived from an EMBL/GenBank/DDBJ whole genome shotgun (WGS) entry which is preliminary data.</text>
</comment>
<dbReference type="PROSITE" id="PS50896">
    <property type="entry name" value="LISH"/>
    <property type="match status" value="1"/>
</dbReference>
<sequence>MGTRIVSRSGKEKPCVSNELPQPIEKKCLTVLGHETEVWIFPTDDTDSSLSETEEEEDDESDDDFPMKQFYIGTTPTNSAMGDLGAVPSLETKELLFRSIATLLSKNGLSDSADVVRKEADIKEDGGATPPDIEGVLLEFLKKGESNAQEEILKLNQLASSLKALSLSISPDTCDQKDDIFSMYISEASEVANSPVEFLCDKYCISIKGMHESTVVKDVVKFFGKASITVKAVRVKLGKKPRLNFRNELKMSASVRFRSPEDTKKAYNMSGTYMEIRKDRGGSVVYMDRVSNDKRVLCISGIEGNLKDRAFTNELLESFQKIFNKFKVCRSWAVCDSGACYVLVKVKDKSARDMLKDLNGRYFMQGGFVVREANLKPIIFETVFRLE</sequence>
<reference evidence="2 3" key="1">
    <citation type="submission" date="2022-03" db="EMBL/GenBank/DDBJ databases">
        <authorList>
            <person name="Macdonald S."/>
            <person name="Ahmed S."/>
            <person name="Newling K."/>
        </authorList>
    </citation>
    <scope>NUCLEOTIDE SEQUENCE [LARGE SCALE GENOMIC DNA]</scope>
</reference>
<evidence type="ECO:0000256" key="1">
    <source>
        <dbReference type="SAM" id="MobiDB-lite"/>
    </source>
</evidence>
<dbReference type="InterPro" id="IPR035979">
    <property type="entry name" value="RBD_domain_sf"/>
</dbReference>
<proteinExistence type="predicted"/>
<gene>
    <name evidence="2" type="ORF">ERUC_LOCUS10983</name>
</gene>
<dbReference type="Proteomes" id="UP001642260">
    <property type="component" value="Unassembled WGS sequence"/>
</dbReference>
<evidence type="ECO:0008006" key="4">
    <source>
        <dbReference type="Google" id="ProtNLM"/>
    </source>
</evidence>
<evidence type="ECO:0000313" key="2">
    <source>
        <dbReference type="EMBL" id="CAH8327170.1"/>
    </source>
</evidence>
<feature type="region of interest" description="Disordered" evidence="1">
    <location>
        <begin position="41"/>
        <end position="66"/>
    </location>
</feature>
<evidence type="ECO:0000313" key="3">
    <source>
        <dbReference type="Proteomes" id="UP001642260"/>
    </source>
</evidence>
<protein>
    <recommendedName>
        <fullName evidence="4">RRM domain-containing protein</fullName>
    </recommendedName>
</protein>
<feature type="compositionally biased region" description="Acidic residues" evidence="1">
    <location>
        <begin position="44"/>
        <end position="64"/>
    </location>
</feature>
<organism evidence="2 3">
    <name type="scientific">Eruca vesicaria subsp. sativa</name>
    <name type="common">Garden rocket</name>
    <name type="synonym">Eruca sativa</name>
    <dbReference type="NCBI Taxonomy" id="29727"/>
    <lineage>
        <taxon>Eukaryota</taxon>
        <taxon>Viridiplantae</taxon>
        <taxon>Streptophyta</taxon>
        <taxon>Embryophyta</taxon>
        <taxon>Tracheophyta</taxon>
        <taxon>Spermatophyta</taxon>
        <taxon>Magnoliopsida</taxon>
        <taxon>eudicotyledons</taxon>
        <taxon>Gunneridae</taxon>
        <taxon>Pentapetalae</taxon>
        <taxon>rosids</taxon>
        <taxon>malvids</taxon>
        <taxon>Brassicales</taxon>
        <taxon>Brassicaceae</taxon>
        <taxon>Brassiceae</taxon>
        <taxon>Eruca</taxon>
    </lineage>
</organism>
<dbReference type="AlphaFoldDB" id="A0ABC8JGL8"/>
<name>A0ABC8JGL8_ERUVS</name>
<dbReference type="SUPFAM" id="SSF54928">
    <property type="entry name" value="RNA-binding domain, RBD"/>
    <property type="match status" value="1"/>
</dbReference>
<accession>A0ABC8JGL8</accession>